<keyword evidence="3" id="KW-1185">Reference proteome</keyword>
<sequence>MTFDHFFVAGLKKDDGDVWGDDETGWRNSLTRYGINSDTQDAIMDPEFKHLRLTQSARFWAKDTVEMRYAWLQRCANNSTVSPSLQSSTANNDGQASNNILPEVSRGPPYKLKLYKAADLGRAHRLFDENGAFDCIADLRSPAPSDFTGHSSAFYFSPDIEVAQLEGAYAKRRASRSSIALIQITIPVDEINKLPDEEVLSGLHWTDLLWKQLVWSSRRGEILSGDLREYRGVTIIVGTKARLPNAVYSKMESPTDIKKDCVYMVTEKFESPSAIQWMFSAEGEGFLRDYGCFKVVSYF</sequence>
<name>A0A9P5K3I9_COLSI</name>
<evidence type="ECO:0000256" key="1">
    <source>
        <dbReference type="SAM" id="MobiDB-lite"/>
    </source>
</evidence>
<dbReference type="OrthoDB" id="5429780at2759"/>
<evidence type="ECO:0000313" key="2">
    <source>
        <dbReference type="EMBL" id="KAF4858329.1"/>
    </source>
</evidence>
<proteinExistence type="predicted"/>
<feature type="region of interest" description="Disordered" evidence="1">
    <location>
        <begin position="82"/>
        <end position="104"/>
    </location>
</feature>
<dbReference type="Proteomes" id="UP000711996">
    <property type="component" value="Unassembled WGS sequence"/>
</dbReference>
<feature type="compositionally biased region" description="Polar residues" evidence="1">
    <location>
        <begin position="82"/>
        <end position="100"/>
    </location>
</feature>
<evidence type="ECO:0000313" key="3">
    <source>
        <dbReference type="Proteomes" id="UP000711996"/>
    </source>
</evidence>
<dbReference type="AlphaFoldDB" id="A0A9P5K3I9"/>
<dbReference type="EMBL" id="QPMT01000022">
    <property type="protein sequence ID" value="KAF4858329.1"/>
    <property type="molecule type" value="Genomic_DNA"/>
</dbReference>
<reference evidence="2" key="1">
    <citation type="submission" date="2019-06" db="EMBL/GenBank/DDBJ databases">
        <authorList>
            <person name="Gan P."/>
            <person name="Shirasu K."/>
        </authorList>
    </citation>
    <scope>NUCLEOTIDE SEQUENCE [LARGE SCALE GENOMIC DNA]</scope>
    <source>
        <strain evidence="2">CAD2</strain>
    </source>
</reference>
<gene>
    <name evidence="2" type="ORF">CGCSCA2_v007386</name>
</gene>
<accession>A0A9P5K3I9</accession>
<comment type="caution">
    <text evidence="2">The sequence shown here is derived from an EMBL/GenBank/DDBJ whole genome shotgun (WGS) entry which is preliminary data.</text>
</comment>
<protein>
    <submittedName>
        <fullName evidence="2">Uncharacterized protein</fullName>
    </submittedName>
</protein>
<organism evidence="2 3">
    <name type="scientific">Colletotrichum siamense</name>
    <name type="common">Anthracnose fungus</name>
    <dbReference type="NCBI Taxonomy" id="690259"/>
    <lineage>
        <taxon>Eukaryota</taxon>
        <taxon>Fungi</taxon>
        <taxon>Dikarya</taxon>
        <taxon>Ascomycota</taxon>
        <taxon>Pezizomycotina</taxon>
        <taxon>Sordariomycetes</taxon>
        <taxon>Hypocreomycetidae</taxon>
        <taxon>Glomerellales</taxon>
        <taxon>Glomerellaceae</taxon>
        <taxon>Colletotrichum</taxon>
        <taxon>Colletotrichum gloeosporioides species complex</taxon>
    </lineage>
</organism>